<dbReference type="Pfam" id="PF00656">
    <property type="entry name" value="Peptidase_C14"/>
    <property type="match status" value="1"/>
</dbReference>
<dbReference type="PANTHER" id="PTHR48104:SF30">
    <property type="entry name" value="METACASPASE-1"/>
    <property type="match status" value="1"/>
</dbReference>
<gene>
    <name evidence="3" type="ORF">FA15DRAFT_616471</name>
</gene>
<keyword evidence="4" id="KW-1185">Reference proteome</keyword>
<proteinExistence type="inferred from homology"/>
<dbReference type="AlphaFoldDB" id="A0A5C3KZJ9"/>
<dbReference type="GO" id="GO:0006508">
    <property type="term" value="P:proteolysis"/>
    <property type="evidence" value="ECO:0007669"/>
    <property type="project" value="InterPro"/>
</dbReference>
<name>A0A5C3KZJ9_COPMA</name>
<evidence type="ECO:0000313" key="4">
    <source>
        <dbReference type="Proteomes" id="UP000307440"/>
    </source>
</evidence>
<dbReference type="GO" id="GO:0005737">
    <property type="term" value="C:cytoplasm"/>
    <property type="evidence" value="ECO:0007669"/>
    <property type="project" value="TreeGrafter"/>
</dbReference>
<accession>A0A5C3KZJ9</accession>
<organism evidence="3 4">
    <name type="scientific">Coprinopsis marcescibilis</name>
    <name type="common">Agaric fungus</name>
    <name type="synonym">Psathyrella marcescibilis</name>
    <dbReference type="NCBI Taxonomy" id="230819"/>
    <lineage>
        <taxon>Eukaryota</taxon>
        <taxon>Fungi</taxon>
        <taxon>Dikarya</taxon>
        <taxon>Basidiomycota</taxon>
        <taxon>Agaricomycotina</taxon>
        <taxon>Agaricomycetes</taxon>
        <taxon>Agaricomycetidae</taxon>
        <taxon>Agaricales</taxon>
        <taxon>Agaricineae</taxon>
        <taxon>Psathyrellaceae</taxon>
        <taxon>Coprinopsis</taxon>
    </lineage>
</organism>
<comment type="similarity">
    <text evidence="1">Belongs to the peptidase C14B family.</text>
</comment>
<evidence type="ECO:0000259" key="2">
    <source>
        <dbReference type="Pfam" id="PF00656"/>
    </source>
</evidence>
<evidence type="ECO:0000313" key="3">
    <source>
        <dbReference type="EMBL" id="TFK26142.1"/>
    </source>
</evidence>
<feature type="domain" description="Peptidase C14 caspase" evidence="2">
    <location>
        <begin position="11"/>
        <end position="170"/>
    </location>
</feature>
<protein>
    <recommendedName>
        <fullName evidence="2">Peptidase C14 caspase domain-containing protein</fullName>
    </recommendedName>
</protein>
<dbReference type="Proteomes" id="UP000307440">
    <property type="component" value="Unassembled WGS sequence"/>
</dbReference>
<dbReference type="GO" id="GO:0004197">
    <property type="term" value="F:cysteine-type endopeptidase activity"/>
    <property type="evidence" value="ECO:0007669"/>
    <property type="project" value="InterPro"/>
</dbReference>
<dbReference type="EMBL" id="ML210178">
    <property type="protein sequence ID" value="TFK26142.1"/>
    <property type="molecule type" value="Genomic_DNA"/>
</dbReference>
<dbReference type="OrthoDB" id="3223806at2759"/>
<reference evidence="3 4" key="1">
    <citation type="journal article" date="2019" name="Nat. Ecol. Evol.">
        <title>Megaphylogeny resolves global patterns of mushroom evolution.</title>
        <authorList>
            <person name="Varga T."/>
            <person name="Krizsan K."/>
            <person name="Foldi C."/>
            <person name="Dima B."/>
            <person name="Sanchez-Garcia M."/>
            <person name="Sanchez-Ramirez S."/>
            <person name="Szollosi G.J."/>
            <person name="Szarkandi J.G."/>
            <person name="Papp V."/>
            <person name="Albert L."/>
            <person name="Andreopoulos W."/>
            <person name="Angelini C."/>
            <person name="Antonin V."/>
            <person name="Barry K.W."/>
            <person name="Bougher N.L."/>
            <person name="Buchanan P."/>
            <person name="Buyck B."/>
            <person name="Bense V."/>
            <person name="Catcheside P."/>
            <person name="Chovatia M."/>
            <person name="Cooper J."/>
            <person name="Damon W."/>
            <person name="Desjardin D."/>
            <person name="Finy P."/>
            <person name="Geml J."/>
            <person name="Haridas S."/>
            <person name="Hughes K."/>
            <person name="Justo A."/>
            <person name="Karasinski D."/>
            <person name="Kautmanova I."/>
            <person name="Kiss B."/>
            <person name="Kocsube S."/>
            <person name="Kotiranta H."/>
            <person name="LaButti K.M."/>
            <person name="Lechner B.E."/>
            <person name="Liimatainen K."/>
            <person name="Lipzen A."/>
            <person name="Lukacs Z."/>
            <person name="Mihaltcheva S."/>
            <person name="Morgado L.N."/>
            <person name="Niskanen T."/>
            <person name="Noordeloos M.E."/>
            <person name="Ohm R.A."/>
            <person name="Ortiz-Santana B."/>
            <person name="Ovrebo C."/>
            <person name="Racz N."/>
            <person name="Riley R."/>
            <person name="Savchenko A."/>
            <person name="Shiryaev A."/>
            <person name="Soop K."/>
            <person name="Spirin V."/>
            <person name="Szebenyi C."/>
            <person name="Tomsovsky M."/>
            <person name="Tulloss R.E."/>
            <person name="Uehling J."/>
            <person name="Grigoriev I.V."/>
            <person name="Vagvolgyi C."/>
            <person name="Papp T."/>
            <person name="Martin F.M."/>
            <person name="Miettinen O."/>
            <person name="Hibbett D.S."/>
            <person name="Nagy L.G."/>
        </authorList>
    </citation>
    <scope>NUCLEOTIDE SEQUENCE [LARGE SCALE GENOMIC DNA]</scope>
    <source>
        <strain evidence="3 4">CBS 121175</strain>
    </source>
</reference>
<sequence length="641" mass="71604">MVLDRQIKAFSLVIGIDEYQSPEVPRLRRCASDADIIYDYILDTFGPENAGNILILKNGNATRRAILSAFRSHLIDNEDIKAEDSVIVYFAGHGIRTAPPTDWVTGDRKIEALCPSDEGILDPETGEVVRCIPDITIHKLLQQVSLKNQNITVIFDCCHSGGGTRDIFDDHYAIFRSRDLEPKLDEAPFPPIDRDIWSLPDPPQLKKTQDFLLDTLFAACRPLEKAKDGYFTHHLIMDILRPRDKRGVATTLSDLEVLVSPLTGQNPVFRGPPNKLLFRNSSIDVTRKSFSVRKLSDGSIRVEAGRIHGIGVGDIFKLPDGRTLKVETSNIFASTLKDTLGSTTQIPDGTKVIATPSLVDAKVSAFLSDELKNSIPPRSSTLSFEAVADYEEATVAISRGQDDTVEVELRDALFQGICSRTSFDWSHFKDNIPGLLESIAVFRLQLARQSVTSDLALLTQDQREMAEPRHLWSDVNVSLYRIEKRLFFYTPKEPVSNLFQQNVAHLKHPEGSEYEYGICIQNKGKMTLFFYVFYCNPADFSIDDWNPVKHLEVPPGQRATIGYGSAGGQPFTFDLDKPENMKSESGFLKIFAASQPVNGMESFVVPAVGASSEEFRRIRQVDVAKKDEWGTWTGIITVTPT</sequence>
<dbReference type="InterPro" id="IPR050452">
    <property type="entry name" value="Metacaspase"/>
</dbReference>
<dbReference type="InterPro" id="IPR011600">
    <property type="entry name" value="Pept_C14_caspase"/>
</dbReference>
<dbReference type="Gene3D" id="3.40.50.1460">
    <property type="match status" value="1"/>
</dbReference>
<dbReference type="PANTHER" id="PTHR48104">
    <property type="entry name" value="METACASPASE-4"/>
    <property type="match status" value="1"/>
</dbReference>
<evidence type="ECO:0000256" key="1">
    <source>
        <dbReference type="ARBA" id="ARBA00009005"/>
    </source>
</evidence>